<sequence>MKYSIGWFTTAKGPGSRNLLSAVQQKIISGDIDARIEFIFISRDPGESPETDIFINLAREYKIPVVHFSYKKYRQSRGISDKTNVEALPEWRLDYDREIINILSQFHKPDICVMAGYMLVIGPELCSNLDMINLHPAAPDGPTGTWQEVIWKLIDSRAESSGVMMHLVTPELDRGPVVSYCRYPVRGPSFDELWNKIDDQTSETIVKGEGEDNQLFKEIRRQGFIRELPLICLTIKAFSQGRIRVARKVIVNCVGQPIKGYNLSAEIDYEIQKQLTL</sequence>
<evidence type="ECO:0000256" key="2">
    <source>
        <dbReference type="ARBA" id="ARBA00012254"/>
    </source>
</evidence>
<dbReference type="PANTHER" id="PTHR43369:SF2">
    <property type="entry name" value="PHOSPHORIBOSYLGLYCINAMIDE FORMYLTRANSFERASE"/>
    <property type="match status" value="1"/>
</dbReference>
<dbReference type="STRING" id="1217799.DEALK_13310"/>
<evidence type="ECO:0000313" key="7">
    <source>
        <dbReference type="Proteomes" id="UP000053947"/>
    </source>
</evidence>
<dbReference type="Gene3D" id="3.40.50.170">
    <property type="entry name" value="Formyl transferase, N-terminal domain"/>
    <property type="match status" value="1"/>
</dbReference>
<dbReference type="EMBL" id="LFDV01000002">
    <property type="protein sequence ID" value="KTB48485.1"/>
    <property type="molecule type" value="Genomic_DNA"/>
</dbReference>
<dbReference type="OrthoDB" id="9806170at2"/>
<evidence type="ECO:0000256" key="4">
    <source>
        <dbReference type="ARBA" id="ARBA00022755"/>
    </source>
</evidence>
<dbReference type="InterPro" id="IPR002376">
    <property type="entry name" value="Formyl_transf_N"/>
</dbReference>
<evidence type="ECO:0000256" key="1">
    <source>
        <dbReference type="ARBA" id="ARBA00005054"/>
    </source>
</evidence>
<organism evidence="6 7">
    <name type="scientific">Dehalogenimonas alkenigignens</name>
    <dbReference type="NCBI Taxonomy" id="1217799"/>
    <lineage>
        <taxon>Bacteria</taxon>
        <taxon>Bacillati</taxon>
        <taxon>Chloroflexota</taxon>
        <taxon>Dehalococcoidia</taxon>
        <taxon>Dehalococcoidales</taxon>
        <taxon>Dehalococcoidaceae</taxon>
        <taxon>Dehalogenimonas</taxon>
    </lineage>
</organism>
<dbReference type="PATRIC" id="fig|1217799.6.peg.1377"/>
<dbReference type="EC" id="2.1.2.2" evidence="2"/>
<dbReference type="Proteomes" id="UP000053947">
    <property type="component" value="Unassembled WGS sequence"/>
</dbReference>
<keyword evidence="7" id="KW-1185">Reference proteome</keyword>
<dbReference type="GO" id="GO:0004644">
    <property type="term" value="F:phosphoribosylglycinamide formyltransferase activity"/>
    <property type="evidence" value="ECO:0007669"/>
    <property type="project" value="UniProtKB-EC"/>
</dbReference>
<comment type="caution">
    <text evidence="6">The sequence shown here is derived from an EMBL/GenBank/DDBJ whole genome shotgun (WGS) entry which is preliminary data.</text>
</comment>
<dbReference type="RefSeq" id="WP_058439463.1">
    <property type="nucleotide sequence ID" value="NZ_KQ758903.1"/>
</dbReference>
<dbReference type="InterPro" id="IPR036477">
    <property type="entry name" value="Formyl_transf_N_sf"/>
</dbReference>
<evidence type="ECO:0000256" key="3">
    <source>
        <dbReference type="ARBA" id="ARBA00022679"/>
    </source>
</evidence>
<dbReference type="SUPFAM" id="SSF53328">
    <property type="entry name" value="Formyltransferase"/>
    <property type="match status" value="1"/>
</dbReference>
<evidence type="ECO:0000313" key="6">
    <source>
        <dbReference type="EMBL" id="KTB48485.1"/>
    </source>
</evidence>
<feature type="domain" description="Formyl transferase N-terminal" evidence="5">
    <location>
        <begin position="57"/>
        <end position="205"/>
    </location>
</feature>
<keyword evidence="4" id="KW-0658">Purine biosynthesis</keyword>
<dbReference type="Pfam" id="PF00551">
    <property type="entry name" value="Formyl_trans_N"/>
    <property type="match status" value="1"/>
</dbReference>
<dbReference type="GO" id="GO:0006189">
    <property type="term" value="P:'de novo' IMP biosynthetic process"/>
    <property type="evidence" value="ECO:0007669"/>
    <property type="project" value="TreeGrafter"/>
</dbReference>
<dbReference type="PANTHER" id="PTHR43369">
    <property type="entry name" value="PHOSPHORIBOSYLGLYCINAMIDE FORMYLTRANSFERASE"/>
    <property type="match status" value="1"/>
</dbReference>
<accession>A0A0W0GIU9</accession>
<protein>
    <recommendedName>
        <fullName evidence="2">phosphoribosylglycinamide formyltransferase 1</fullName>
        <ecNumber evidence="2">2.1.2.2</ecNumber>
    </recommendedName>
</protein>
<dbReference type="GO" id="GO:0005737">
    <property type="term" value="C:cytoplasm"/>
    <property type="evidence" value="ECO:0007669"/>
    <property type="project" value="TreeGrafter"/>
</dbReference>
<comment type="pathway">
    <text evidence="1">Purine metabolism; IMP biosynthesis via de novo pathway; N(2)-formyl-N(1)-(5-phospho-D-ribosyl)glycinamide from N(1)-(5-phospho-D-ribosyl)glycinamide (10-formyl THF route): step 1/1.</text>
</comment>
<reference evidence="6 7" key="1">
    <citation type="submission" date="2015-06" db="EMBL/GenBank/DDBJ databases">
        <title>Genome sequence of the organohalide-respiring Dehalogenimonas alkenigignens type strain (IP3-3T).</title>
        <authorList>
            <person name="Key T.A."/>
            <person name="Richmond D.P."/>
            <person name="Bowman K.S."/>
            <person name="Cho Y.-J."/>
            <person name="Chun J."/>
            <person name="da Costa M.S."/>
            <person name="Rainey F.A."/>
            <person name="Moe W.M."/>
        </authorList>
    </citation>
    <scope>NUCLEOTIDE SEQUENCE [LARGE SCALE GENOMIC DNA]</scope>
    <source>
        <strain evidence="6 7">IP3-3</strain>
    </source>
</reference>
<name>A0A0W0GIU9_9CHLR</name>
<proteinExistence type="predicted"/>
<dbReference type="AlphaFoldDB" id="A0A0W0GIU9"/>
<evidence type="ECO:0000259" key="5">
    <source>
        <dbReference type="Pfam" id="PF00551"/>
    </source>
</evidence>
<keyword evidence="3 6" id="KW-0808">Transferase</keyword>
<gene>
    <name evidence="6" type="ORF">DEALK_13310</name>
</gene>